<keyword evidence="5 11" id="KW-0418">Kinase</keyword>
<feature type="compositionally biased region" description="Basic and acidic residues" evidence="8">
    <location>
        <begin position="47"/>
        <end position="61"/>
    </location>
</feature>
<organism evidence="11 12">
    <name type="scientific">Streptomyces ipomoeae 91-03</name>
    <dbReference type="NCBI Taxonomy" id="698759"/>
    <lineage>
        <taxon>Bacteria</taxon>
        <taxon>Bacillati</taxon>
        <taxon>Actinomycetota</taxon>
        <taxon>Actinomycetes</taxon>
        <taxon>Kitasatosporales</taxon>
        <taxon>Streptomycetaceae</taxon>
        <taxon>Streptomyces</taxon>
    </lineage>
</organism>
<feature type="region of interest" description="Disordered" evidence="8">
    <location>
        <begin position="332"/>
        <end position="364"/>
    </location>
</feature>
<reference evidence="11 12" key="1">
    <citation type="submission" date="2012-11" db="EMBL/GenBank/DDBJ databases">
        <authorList>
            <person name="Huguet-Tapia J.C."/>
            <person name="Durkin A.S."/>
            <person name="Pettis G.S."/>
            <person name="Badger J.H."/>
        </authorList>
    </citation>
    <scope>NUCLEOTIDE SEQUENCE [LARGE SCALE GENOMIC DNA]</scope>
    <source>
        <strain evidence="11 12">91-03</strain>
    </source>
</reference>
<comment type="caution">
    <text evidence="11">The sequence shown here is derived from an EMBL/GenBank/DDBJ whole genome shotgun (WGS) entry which is preliminary data.</text>
</comment>
<dbReference type="InterPro" id="IPR008271">
    <property type="entry name" value="Ser/Thr_kinase_AS"/>
</dbReference>
<evidence type="ECO:0000259" key="10">
    <source>
        <dbReference type="PROSITE" id="PS50011"/>
    </source>
</evidence>
<dbReference type="PANTHER" id="PTHR43289:SF6">
    <property type="entry name" value="SERINE_THREONINE-PROTEIN KINASE NEKL-3"/>
    <property type="match status" value="1"/>
</dbReference>
<dbReference type="InterPro" id="IPR017441">
    <property type="entry name" value="Protein_kinase_ATP_BS"/>
</dbReference>
<feature type="transmembrane region" description="Helical" evidence="9">
    <location>
        <begin position="308"/>
        <end position="329"/>
    </location>
</feature>
<accession>L1KIY9</accession>
<dbReference type="Proteomes" id="UP000010411">
    <property type="component" value="Unassembled WGS sequence"/>
</dbReference>
<dbReference type="EC" id="2.7.11.1" evidence="1"/>
<keyword evidence="9" id="KW-1133">Transmembrane helix</keyword>
<dbReference type="InterPro" id="IPR000719">
    <property type="entry name" value="Prot_kinase_dom"/>
</dbReference>
<evidence type="ECO:0000256" key="5">
    <source>
        <dbReference type="ARBA" id="ARBA00022777"/>
    </source>
</evidence>
<dbReference type="RefSeq" id="WP_009340516.1">
    <property type="nucleotide sequence ID" value="NZ_AEJC01000647.1"/>
</dbReference>
<keyword evidence="9" id="KW-0472">Membrane</keyword>
<evidence type="ECO:0000256" key="1">
    <source>
        <dbReference type="ARBA" id="ARBA00012513"/>
    </source>
</evidence>
<dbReference type="EMBL" id="AEJC01000647">
    <property type="protein sequence ID" value="EKX60529.1"/>
    <property type="molecule type" value="Genomic_DNA"/>
</dbReference>
<feature type="domain" description="Protein kinase" evidence="10">
    <location>
        <begin position="7"/>
        <end position="261"/>
    </location>
</feature>
<evidence type="ECO:0000256" key="3">
    <source>
        <dbReference type="ARBA" id="ARBA00022679"/>
    </source>
</evidence>
<feature type="binding site" evidence="7">
    <location>
        <position position="36"/>
    </location>
    <ligand>
        <name>ATP</name>
        <dbReference type="ChEBI" id="CHEBI:30616"/>
    </ligand>
</feature>
<proteinExistence type="predicted"/>
<feature type="region of interest" description="Disordered" evidence="8">
    <location>
        <begin position="39"/>
        <end position="61"/>
    </location>
</feature>
<dbReference type="OrthoDB" id="9762169at2"/>
<keyword evidence="3" id="KW-0808">Transferase</keyword>
<dbReference type="CDD" id="cd14014">
    <property type="entry name" value="STKc_PknB_like"/>
    <property type="match status" value="1"/>
</dbReference>
<dbReference type="GO" id="GO:0005524">
    <property type="term" value="F:ATP binding"/>
    <property type="evidence" value="ECO:0007669"/>
    <property type="project" value="UniProtKB-UniRule"/>
</dbReference>
<protein>
    <recommendedName>
        <fullName evidence="1">non-specific serine/threonine protein kinase</fullName>
        <ecNumber evidence="1">2.7.11.1</ecNumber>
    </recommendedName>
</protein>
<dbReference type="PROSITE" id="PS00107">
    <property type="entry name" value="PROTEIN_KINASE_ATP"/>
    <property type="match status" value="1"/>
</dbReference>
<evidence type="ECO:0000256" key="4">
    <source>
        <dbReference type="ARBA" id="ARBA00022741"/>
    </source>
</evidence>
<name>L1KIY9_9ACTN</name>
<dbReference type="SMART" id="SM00220">
    <property type="entry name" value="S_TKc"/>
    <property type="match status" value="1"/>
</dbReference>
<keyword evidence="9" id="KW-0812">Transmembrane</keyword>
<dbReference type="InterPro" id="IPR011009">
    <property type="entry name" value="Kinase-like_dom_sf"/>
</dbReference>
<evidence type="ECO:0000256" key="9">
    <source>
        <dbReference type="SAM" id="Phobius"/>
    </source>
</evidence>
<dbReference type="Pfam" id="PF00069">
    <property type="entry name" value="Pkinase"/>
    <property type="match status" value="1"/>
</dbReference>
<dbReference type="AlphaFoldDB" id="L1KIY9"/>
<dbReference type="PATRIC" id="fig|698759.3.peg.8756"/>
<evidence type="ECO:0000256" key="6">
    <source>
        <dbReference type="ARBA" id="ARBA00022840"/>
    </source>
</evidence>
<feature type="region of interest" description="Disordered" evidence="8">
    <location>
        <begin position="272"/>
        <end position="303"/>
    </location>
</feature>
<evidence type="ECO:0000256" key="8">
    <source>
        <dbReference type="SAM" id="MobiDB-lite"/>
    </source>
</evidence>
<sequence length="364" mass="38501">MRVSGRYRLVDPVGQGGMGRVWRAADEMLDRSVAVKELRLDGGPGDEDPRTRRERALREARAPARVDHPGVVRVYDVTEDADRLWSVMELVDAPSLETVVHDNGPLDTREAARVGLALAEALRQVHAAGVLHRDIKPGNVLLGSGGRVVLTDFGIASLEDTRPLTRTGVLLGSPEYIPPERALSRPTGPPSDLWSLGATLCTALTGHSPFARASTAETLLAIVYEQPRLPADDCPLTPLLRRLLAKDPADRPDLDEIEAYLRGAATIADADAVGERATASASTSAPAPDRDAPGEPSAPEPPDRRSRLLVALLVLVTAAVAAVMIATVIRPGGETRLPDTSDPPTVAGTSRSSPSPSSPSSSSP</sequence>
<keyword evidence="4 7" id="KW-0547">Nucleotide-binding</keyword>
<dbReference type="Gene3D" id="1.10.510.10">
    <property type="entry name" value="Transferase(Phosphotransferase) domain 1"/>
    <property type="match status" value="1"/>
</dbReference>
<dbReference type="PROSITE" id="PS00108">
    <property type="entry name" value="PROTEIN_KINASE_ST"/>
    <property type="match status" value="1"/>
</dbReference>
<evidence type="ECO:0000256" key="7">
    <source>
        <dbReference type="PROSITE-ProRule" id="PRU10141"/>
    </source>
</evidence>
<keyword evidence="6 7" id="KW-0067">ATP-binding</keyword>
<evidence type="ECO:0000256" key="2">
    <source>
        <dbReference type="ARBA" id="ARBA00022527"/>
    </source>
</evidence>
<gene>
    <name evidence="11" type="ORF">STRIP9103_03129</name>
</gene>
<dbReference type="GO" id="GO:0004674">
    <property type="term" value="F:protein serine/threonine kinase activity"/>
    <property type="evidence" value="ECO:0007669"/>
    <property type="project" value="UniProtKB-KW"/>
</dbReference>
<dbReference type="SUPFAM" id="SSF56112">
    <property type="entry name" value="Protein kinase-like (PK-like)"/>
    <property type="match status" value="1"/>
</dbReference>
<keyword evidence="12" id="KW-1185">Reference proteome</keyword>
<evidence type="ECO:0000313" key="11">
    <source>
        <dbReference type="EMBL" id="EKX60529.1"/>
    </source>
</evidence>
<feature type="compositionally biased region" description="Low complexity" evidence="8">
    <location>
        <begin position="276"/>
        <end position="287"/>
    </location>
</feature>
<keyword evidence="2" id="KW-0723">Serine/threonine-protein kinase</keyword>
<dbReference type="Gene3D" id="3.30.200.20">
    <property type="entry name" value="Phosphorylase Kinase, domain 1"/>
    <property type="match status" value="1"/>
</dbReference>
<evidence type="ECO:0000313" key="12">
    <source>
        <dbReference type="Proteomes" id="UP000010411"/>
    </source>
</evidence>
<feature type="compositionally biased region" description="Low complexity" evidence="8">
    <location>
        <begin position="350"/>
        <end position="364"/>
    </location>
</feature>
<dbReference type="PROSITE" id="PS50011">
    <property type="entry name" value="PROTEIN_KINASE_DOM"/>
    <property type="match status" value="1"/>
</dbReference>
<dbReference type="PANTHER" id="PTHR43289">
    <property type="entry name" value="MITOGEN-ACTIVATED PROTEIN KINASE KINASE KINASE 20-RELATED"/>
    <property type="match status" value="1"/>
</dbReference>